<evidence type="ECO:0000313" key="4">
    <source>
        <dbReference type="Proteomes" id="UP001218629"/>
    </source>
</evidence>
<evidence type="ECO:0000313" key="3">
    <source>
        <dbReference type="EMBL" id="WEB45499.1"/>
    </source>
</evidence>
<dbReference type="RefSeq" id="WP_275305690.1">
    <property type="nucleotide sequence ID" value="NZ_CP095749.1"/>
</dbReference>
<dbReference type="InterPro" id="IPR029063">
    <property type="entry name" value="SAM-dependent_MTases_sf"/>
</dbReference>
<keyword evidence="2" id="KW-0808">Transferase</keyword>
<dbReference type="GO" id="GO:0032259">
    <property type="term" value="P:methylation"/>
    <property type="evidence" value="ECO:0007669"/>
    <property type="project" value="UniProtKB-KW"/>
</dbReference>
<dbReference type="InterPro" id="IPR041698">
    <property type="entry name" value="Methyltransf_25"/>
</dbReference>
<keyword evidence="4" id="KW-1185">Reference proteome</keyword>
<dbReference type="GO" id="GO:0008168">
    <property type="term" value="F:methyltransferase activity"/>
    <property type="evidence" value="ECO:0007669"/>
    <property type="project" value="UniProtKB-KW"/>
</dbReference>
<name>A0ABY7ZZ24_9ACTN</name>
<dbReference type="EMBL" id="CP095749">
    <property type="protein sequence ID" value="WEB37927.1"/>
    <property type="molecule type" value="Genomic_DNA"/>
</dbReference>
<dbReference type="Pfam" id="PF13649">
    <property type="entry name" value="Methyltransf_25"/>
    <property type="match status" value="1"/>
</dbReference>
<keyword evidence="2" id="KW-0489">Methyltransferase</keyword>
<protein>
    <submittedName>
        <fullName evidence="2">Class I SAM-dependent methyltransferase</fullName>
    </submittedName>
</protein>
<accession>A0ABY7ZZ24</accession>
<dbReference type="Proteomes" id="UP001218629">
    <property type="component" value="Chromosome"/>
</dbReference>
<gene>
    <name evidence="2" type="ORF">MOV08_00345</name>
    <name evidence="3" type="ORF">MOV08_43615</name>
</gene>
<evidence type="ECO:0000259" key="1">
    <source>
        <dbReference type="Pfam" id="PF13649"/>
    </source>
</evidence>
<organism evidence="2 4">
    <name type="scientific">Streptomyces yunnanensis</name>
    <dbReference type="NCBI Taxonomy" id="156453"/>
    <lineage>
        <taxon>Bacteria</taxon>
        <taxon>Bacillati</taxon>
        <taxon>Actinomycetota</taxon>
        <taxon>Actinomycetes</taxon>
        <taxon>Kitasatosporales</taxon>
        <taxon>Streptomycetaceae</taxon>
        <taxon>Streptomyces</taxon>
    </lineage>
</organism>
<evidence type="ECO:0000313" key="2">
    <source>
        <dbReference type="EMBL" id="WEB37927.1"/>
    </source>
</evidence>
<sequence length="294" mass="31367">MTTADSNLAGTPGSPRFASQWLTLREPADAAARAPELLGPLRAYLDRVRRPGEVPAFRDLGCGTGSMGRWLAARLGGPQRWIMCDRDPALLARVGARMPRRSADGGRVEVTTEQRDITRLSSGDLAGTALVCGSALLDLLTEDEVHRLASACAEAACPVLLALSVVGEVVLEPADPLDAEFTAAFNAHQRRNDGGRRLLGPDAVDVAAAAFERHGARVHTRVSPWRLGADQAGLAEQWLLGWVAAACAQRPALARCSERYVSRRLVQCRSGALRVTVGHRDLLALPCSLGSVTL</sequence>
<feature type="domain" description="Methyltransferase" evidence="1">
    <location>
        <begin position="59"/>
        <end position="154"/>
    </location>
</feature>
<dbReference type="EMBL" id="CP095749">
    <property type="protein sequence ID" value="WEB45499.1"/>
    <property type="molecule type" value="Genomic_DNA"/>
</dbReference>
<dbReference type="Gene3D" id="3.40.50.150">
    <property type="entry name" value="Vaccinia Virus protein VP39"/>
    <property type="match status" value="1"/>
</dbReference>
<proteinExistence type="predicted"/>
<dbReference type="SUPFAM" id="SSF53335">
    <property type="entry name" value="S-adenosyl-L-methionine-dependent methyltransferases"/>
    <property type="match status" value="1"/>
</dbReference>
<reference evidence="2 4" key="1">
    <citation type="submission" date="2022-03" db="EMBL/GenBank/DDBJ databases">
        <title>Streptomyces yunnanensis P86,complete genome.</title>
        <authorList>
            <person name="Chen S."/>
            <person name="Zhang Q."/>
        </authorList>
    </citation>
    <scope>NUCLEOTIDE SEQUENCE [LARGE SCALE GENOMIC DNA]</scope>
    <source>
        <strain evidence="2 4">P86</strain>
    </source>
</reference>